<feature type="transmembrane region" description="Helical" evidence="6">
    <location>
        <begin position="20"/>
        <end position="41"/>
    </location>
</feature>
<evidence type="ECO:0000256" key="2">
    <source>
        <dbReference type="ARBA" id="ARBA00022448"/>
    </source>
</evidence>
<protein>
    <submittedName>
        <fullName evidence="10">ABC2_membrane domain-containing protein</fullName>
    </submittedName>
</protein>
<evidence type="ECO:0000256" key="5">
    <source>
        <dbReference type="ARBA" id="ARBA00023136"/>
    </source>
</evidence>
<evidence type="ECO:0000259" key="7">
    <source>
        <dbReference type="Pfam" id="PF01061"/>
    </source>
</evidence>
<evidence type="ECO:0000256" key="6">
    <source>
        <dbReference type="SAM" id="Phobius"/>
    </source>
</evidence>
<keyword evidence="3 6" id="KW-0812">Transmembrane</keyword>
<organism evidence="10">
    <name type="scientific">Nippostrongylus brasiliensis</name>
    <name type="common">Rat hookworm</name>
    <dbReference type="NCBI Taxonomy" id="27835"/>
    <lineage>
        <taxon>Eukaryota</taxon>
        <taxon>Metazoa</taxon>
        <taxon>Ecdysozoa</taxon>
        <taxon>Nematoda</taxon>
        <taxon>Chromadorea</taxon>
        <taxon>Rhabditida</taxon>
        <taxon>Rhabditina</taxon>
        <taxon>Rhabditomorpha</taxon>
        <taxon>Strongyloidea</taxon>
        <taxon>Heligmosomidae</taxon>
        <taxon>Nippostrongylus</taxon>
    </lineage>
</organism>
<keyword evidence="4 6" id="KW-1133">Transmembrane helix</keyword>
<feature type="domain" description="ABC-2 type transporter transmembrane" evidence="7">
    <location>
        <begin position="2"/>
        <end position="45"/>
    </location>
</feature>
<dbReference type="EMBL" id="UYSL01002618">
    <property type="protein sequence ID" value="VDL65942.1"/>
    <property type="molecule type" value="Genomic_DNA"/>
</dbReference>
<dbReference type="InterPro" id="IPR013525">
    <property type="entry name" value="ABC2_TM"/>
</dbReference>
<feature type="transmembrane region" description="Helical" evidence="6">
    <location>
        <begin position="53"/>
        <end position="74"/>
    </location>
</feature>
<keyword evidence="2" id="KW-0813">Transport</keyword>
<evidence type="ECO:0000313" key="10">
    <source>
        <dbReference type="WBParaSite" id="NBR_0000235201-mRNA-1"/>
    </source>
</evidence>
<gene>
    <name evidence="8" type="ORF">NBR_LOCUS2353</name>
</gene>
<dbReference type="GO" id="GO:0005886">
    <property type="term" value="C:plasma membrane"/>
    <property type="evidence" value="ECO:0007669"/>
    <property type="project" value="TreeGrafter"/>
</dbReference>
<dbReference type="PANTHER" id="PTHR48041">
    <property type="entry name" value="ABC TRANSPORTER G FAMILY MEMBER 28"/>
    <property type="match status" value="1"/>
</dbReference>
<evidence type="ECO:0000256" key="1">
    <source>
        <dbReference type="ARBA" id="ARBA00004141"/>
    </source>
</evidence>
<dbReference type="PANTHER" id="PTHR48041:SF93">
    <property type="entry name" value="ABC TRANSPORTER ATP-BINDING PROTEIN_PERMEASE WHT-1"/>
    <property type="match status" value="1"/>
</dbReference>
<keyword evidence="5 6" id="KW-0472">Membrane</keyword>
<dbReference type="Proteomes" id="UP000271162">
    <property type="component" value="Unassembled WGS sequence"/>
</dbReference>
<reference evidence="10" key="1">
    <citation type="submission" date="2017-02" db="UniProtKB">
        <authorList>
            <consortium name="WormBaseParasite"/>
        </authorList>
    </citation>
    <scope>IDENTIFICATION</scope>
</reference>
<sequence>MRECKARIYSAEAYFISKSLAEAPQYILLPLIYSAILYWMTGYASGCVFGDEGLAITVMSGFMQAMLVFGGFYINLHSVPLWMRPFSALSFFKYSFESLQINQWTDVSFRLNALHTSLPITYIKGCTGLLYSGNNTVYCPSETGKGLLRKRGMDGSLVVNMVLLVFFILMYRIIGLVALVLRARLT</sequence>
<proteinExistence type="predicted"/>
<reference evidence="8 9" key="2">
    <citation type="submission" date="2018-11" db="EMBL/GenBank/DDBJ databases">
        <authorList>
            <consortium name="Pathogen Informatics"/>
        </authorList>
    </citation>
    <scope>NUCLEOTIDE SEQUENCE [LARGE SCALE GENOMIC DNA]</scope>
</reference>
<evidence type="ECO:0000256" key="4">
    <source>
        <dbReference type="ARBA" id="ARBA00022989"/>
    </source>
</evidence>
<evidence type="ECO:0000313" key="9">
    <source>
        <dbReference type="Proteomes" id="UP000271162"/>
    </source>
</evidence>
<comment type="subcellular location">
    <subcellularLocation>
        <location evidence="1">Membrane</location>
        <topology evidence="1">Multi-pass membrane protein</topology>
    </subcellularLocation>
</comment>
<feature type="transmembrane region" description="Helical" evidence="6">
    <location>
        <begin position="157"/>
        <end position="181"/>
    </location>
</feature>
<name>A0A0N4XIK0_NIPBR</name>
<keyword evidence="9" id="KW-1185">Reference proteome</keyword>
<evidence type="ECO:0000256" key="3">
    <source>
        <dbReference type="ARBA" id="ARBA00022692"/>
    </source>
</evidence>
<feature type="domain" description="ABC-2 type transporter transmembrane" evidence="7">
    <location>
        <begin position="46"/>
        <end position="104"/>
    </location>
</feature>
<accession>A0A0N4XIK0</accession>
<dbReference type="STRING" id="27835.A0A0N4XIK0"/>
<dbReference type="OMA" id="TCIIPLM"/>
<dbReference type="InterPro" id="IPR050352">
    <property type="entry name" value="ABCG_transporters"/>
</dbReference>
<evidence type="ECO:0000313" key="8">
    <source>
        <dbReference type="EMBL" id="VDL65942.1"/>
    </source>
</evidence>
<dbReference type="GO" id="GO:0140359">
    <property type="term" value="F:ABC-type transporter activity"/>
    <property type="evidence" value="ECO:0007669"/>
    <property type="project" value="InterPro"/>
</dbReference>
<dbReference type="Pfam" id="PF01061">
    <property type="entry name" value="ABC2_membrane"/>
    <property type="match status" value="2"/>
</dbReference>
<dbReference type="WBParaSite" id="NBR_0000235201-mRNA-1">
    <property type="protein sequence ID" value="NBR_0000235201-mRNA-1"/>
    <property type="gene ID" value="NBR_0000235201"/>
</dbReference>
<dbReference type="AlphaFoldDB" id="A0A0N4XIK0"/>